<feature type="domain" description="N-acetyltransferase" evidence="1">
    <location>
        <begin position="1"/>
        <end position="35"/>
    </location>
</feature>
<sequence>MQECAKLARGEGCTSMTWQVMDWNTKAKGFYENIGGKIKKDWLTMTLIEPELGNLATSTRNS</sequence>
<dbReference type="Pfam" id="PF00583">
    <property type="entry name" value="Acetyltransf_1"/>
    <property type="match status" value="1"/>
</dbReference>
<dbReference type="InterPro" id="IPR000182">
    <property type="entry name" value="GNAT_dom"/>
</dbReference>
<evidence type="ECO:0000313" key="3">
    <source>
        <dbReference type="Proteomes" id="UP001174909"/>
    </source>
</evidence>
<protein>
    <recommendedName>
        <fullName evidence="1">N-acetyltransferase domain-containing protein</fullName>
    </recommendedName>
</protein>
<accession>A0AA35WD79</accession>
<dbReference type="Proteomes" id="UP001174909">
    <property type="component" value="Unassembled WGS sequence"/>
</dbReference>
<dbReference type="Gene3D" id="3.40.630.30">
    <property type="match status" value="1"/>
</dbReference>
<dbReference type="SUPFAM" id="SSF55729">
    <property type="entry name" value="Acyl-CoA N-acyltransferases (Nat)"/>
    <property type="match status" value="1"/>
</dbReference>
<keyword evidence="3" id="KW-1185">Reference proteome</keyword>
<evidence type="ECO:0000313" key="2">
    <source>
        <dbReference type="EMBL" id="CAI8016284.1"/>
    </source>
</evidence>
<dbReference type="EMBL" id="CASHTH010001513">
    <property type="protein sequence ID" value="CAI8016284.1"/>
    <property type="molecule type" value="Genomic_DNA"/>
</dbReference>
<evidence type="ECO:0000259" key="1">
    <source>
        <dbReference type="Pfam" id="PF00583"/>
    </source>
</evidence>
<organism evidence="2 3">
    <name type="scientific">Geodia barretti</name>
    <name type="common">Barrett's horny sponge</name>
    <dbReference type="NCBI Taxonomy" id="519541"/>
    <lineage>
        <taxon>Eukaryota</taxon>
        <taxon>Metazoa</taxon>
        <taxon>Porifera</taxon>
        <taxon>Demospongiae</taxon>
        <taxon>Heteroscleromorpha</taxon>
        <taxon>Tetractinellida</taxon>
        <taxon>Astrophorina</taxon>
        <taxon>Geodiidae</taxon>
        <taxon>Geodia</taxon>
    </lineage>
</organism>
<reference evidence="2" key="1">
    <citation type="submission" date="2023-03" db="EMBL/GenBank/DDBJ databases">
        <authorList>
            <person name="Steffen K."/>
            <person name="Cardenas P."/>
        </authorList>
    </citation>
    <scope>NUCLEOTIDE SEQUENCE</scope>
</reference>
<dbReference type="InterPro" id="IPR016181">
    <property type="entry name" value="Acyl_CoA_acyltransferase"/>
</dbReference>
<dbReference type="GO" id="GO:0016747">
    <property type="term" value="F:acyltransferase activity, transferring groups other than amino-acyl groups"/>
    <property type="evidence" value="ECO:0007669"/>
    <property type="project" value="InterPro"/>
</dbReference>
<feature type="non-terminal residue" evidence="2">
    <location>
        <position position="62"/>
    </location>
</feature>
<gene>
    <name evidence="2" type="ORF">GBAR_LOCUS10001</name>
</gene>
<comment type="caution">
    <text evidence="2">The sequence shown here is derived from an EMBL/GenBank/DDBJ whole genome shotgun (WGS) entry which is preliminary data.</text>
</comment>
<name>A0AA35WD79_GEOBA</name>
<proteinExistence type="predicted"/>
<dbReference type="AlphaFoldDB" id="A0AA35WD79"/>